<dbReference type="PANTHER" id="PTHR12654:SF3">
    <property type="entry name" value="NON-LYSOSOMAL GLUCOSYLCERAMIDASE"/>
    <property type="match status" value="1"/>
</dbReference>
<keyword evidence="2" id="KW-1185">Reference proteome</keyword>
<dbReference type="PANTHER" id="PTHR12654">
    <property type="entry name" value="BILE ACID BETA-GLUCOSIDASE-RELATED"/>
    <property type="match status" value="1"/>
</dbReference>
<protein>
    <submittedName>
        <fullName evidence="1">Uncharacterized protein</fullName>
    </submittedName>
</protein>
<name>A0ABC8THN9_9AQUA</name>
<gene>
    <name evidence="1" type="ORF">ILEXP_LOCUS36638</name>
</gene>
<reference evidence="1 2" key="1">
    <citation type="submission" date="2024-02" db="EMBL/GenBank/DDBJ databases">
        <authorList>
            <person name="Vignale AGUSTIN F."/>
            <person name="Sosa J E."/>
            <person name="Modenutti C."/>
        </authorList>
    </citation>
    <scope>NUCLEOTIDE SEQUENCE [LARGE SCALE GENOMIC DNA]</scope>
</reference>
<sequence length="202" mass="22989">MDKVRKGISSSPKPLMVTNSKNYEVKDVWPPPRARCIQSSKREWMYLKEKSTKLKNQREKQTLMMGTMTIGTKPLKVKVDPGKPASLTWQRKLNTKENVLPSFTVTLKETISLIPLGYRLWRHMREEAARGGGAFLNPFTRAPLTSCQGVPLGAIGMLIDLSYFFLVLERTPFPVQEASEEVTKANFCVGNYSLEYVKINQF</sequence>
<dbReference type="AlphaFoldDB" id="A0ABC8THN9"/>
<dbReference type="InterPro" id="IPR052566">
    <property type="entry name" value="Non-lysos_glucosylceramidase"/>
</dbReference>
<evidence type="ECO:0000313" key="1">
    <source>
        <dbReference type="EMBL" id="CAK9167371.1"/>
    </source>
</evidence>
<accession>A0ABC8THN9</accession>
<organism evidence="1 2">
    <name type="scientific">Ilex paraguariensis</name>
    <name type="common">yerba mate</name>
    <dbReference type="NCBI Taxonomy" id="185542"/>
    <lineage>
        <taxon>Eukaryota</taxon>
        <taxon>Viridiplantae</taxon>
        <taxon>Streptophyta</taxon>
        <taxon>Embryophyta</taxon>
        <taxon>Tracheophyta</taxon>
        <taxon>Spermatophyta</taxon>
        <taxon>Magnoliopsida</taxon>
        <taxon>eudicotyledons</taxon>
        <taxon>Gunneridae</taxon>
        <taxon>Pentapetalae</taxon>
        <taxon>asterids</taxon>
        <taxon>campanulids</taxon>
        <taxon>Aquifoliales</taxon>
        <taxon>Aquifoliaceae</taxon>
        <taxon>Ilex</taxon>
    </lineage>
</organism>
<dbReference type="EMBL" id="CAUOFW020004820">
    <property type="protein sequence ID" value="CAK9167371.1"/>
    <property type="molecule type" value="Genomic_DNA"/>
</dbReference>
<comment type="caution">
    <text evidence="1">The sequence shown here is derived from an EMBL/GenBank/DDBJ whole genome shotgun (WGS) entry which is preliminary data.</text>
</comment>
<proteinExistence type="predicted"/>
<dbReference type="Proteomes" id="UP001642360">
    <property type="component" value="Unassembled WGS sequence"/>
</dbReference>
<evidence type="ECO:0000313" key="2">
    <source>
        <dbReference type="Proteomes" id="UP001642360"/>
    </source>
</evidence>